<dbReference type="CDD" id="cd19088">
    <property type="entry name" value="AKR_AKR13B1"/>
    <property type="match status" value="1"/>
</dbReference>
<dbReference type="InterPro" id="IPR050791">
    <property type="entry name" value="Aldo-Keto_reductase"/>
</dbReference>
<dbReference type="InterPro" id="IPR023210">
    <property type="entry name" value="NADP_OxRdtase_dom"/>
</dbReference>
<reference evidence="3 4" key="1">
    <citation type="submission" date="2020-07" db="EMBL/GenBank/DDBJ databases">
        <title>Sequencing the genomes of 1000 actinobacteria strains.</title>
        <authorList>
            <person name="Klenk H.-P."/>
        </authorList>
    </citation>
    <scope>NUCLEOTIDE SEQUENCE [LARGE SCALE GENOMIC DNA]</scope>
    <source>
        <strain evidence="3 4">DSM 22083</strain>
    </source>
</reference>
<name>A0A7Y9I555_9ACTN</name>
<organism evidence="3 4">
    <name type="scientific">Microlunatus parietis</name>
    <dbReference type="NCBI Taxonomy" id="682979"/>
    <lineage>
        <taxon>Bacteria</taxon>
        <taxon>Bacillati</taxon>
        <taxon>Actinomycetota</taxon>
        <taxon>Actinomycetes</taxon>
        <taxon>Propionibacteriales</taxon>
        <taxon>Propionibacteriaceae</taxon>
        <taxon>Microlunatus</taxon>
    </lineage>
</organism>
<dbReference type="Proteomes" id="UP000569914">
    <property type="component" value="Unassembled WGS sequence"/>
</dbReference>
<dbReference type="AlphaFoldDB" id="A0A7Y9I555"/>
<dbReference type="PANTHER" id="PTHR43625">
    <property type="entry name" value="AFLATOXIN B1 ALDEHYDE REDUCTASE"/>
    <property type="match status" value="1"/>
</dbReference>
<comment type="caution">
    <text evidence="3">The sequence shown here is derived from an EMBL/GenBank/DDBJ whole genome shotgun (WGS) entry which is preliminary data.</text>
</comment>
<protein>
    <recommendedName>
        <fullName evidence="2">NADP-dependent oxidoreductase domain-containing protein</fullName>
    </recommendedName>
</protein>
<evidence type="ECO:0000313" key="3">
    <source>
        <dbReference type="EMBL" id="NYE70475.1"/>
    </source>
</evidence>
<evidence type="ECO:0000313" key="4">
    <source>
        <dbReference type="Proteomes" id="UP000569914"/>
    </source>
</evidence>
<dbReference type="Pfam" id="PF00248">
    <property type="entry name" value="Aldo_ket_red"/>
    <property type="match status" value="1"/>
</dbReference>
<dbReference type="InterPro" id="IPR036812">
    <property type="entry name" value="NAD(P)_OxRdtase_dom_sf"/>
</dbReference>
<dbReference type="RefSeq" id="WP_179749958.1">
    <property type="nucleotide sequence ID" value="NZ_JACCBU010000001.1"/>
</dbReference>
<evidence type="ECO:0000256" key="1">
    <source>
        <dbReference type="ARBA" id="ARBA00023002"/>
    </source>
</evidence>
<evidence type="ECO:0000259" key="2">
    <source>
        <dbReference type="Pfam" id="PF00248"/>
    </source>
</evidence>
<dbReference type="SUPFAM" id="SSF51430">
    <property type="entry name" value="NAD(P)-linked oxidoreductase"/>
    <property type="match status" value="1"/>
</dbReference>
<sequence>MTHATMITLAGRPVGRVGYGTMRLTGPNALGEPDRPDELVALLRTAVDSGVRLIDTAGYYGPSVANRLVARALAPYPEELVIATKIGAARTPDGGFRPDTSPESLRRQVEQNLRELRLDCLPLVHFRYLPGGPTPFLDVLSLMIDFQREGLIGELGLSHVTVEQFDQAAALTPVASVENQARFGAAEPDPVLARTAEASIPYLAYRPLENGALLRTDGPLRRLAGETGIAPATLALAWLLDRSPNLVVIPGTTSADHLAENLAAADVVLDDRLRHALTEGN</sequence>
<dbReference type="Gene3D" id="3.20.20.100">
    <property type="entry name" value="NADP-dependent oxidoreductase domain"/>
    <property type="match status" value="1"/>
</dbReference>
<proteinExistence type="predicted"/>
<feature type="domain" description="NADP-dependent oxidoreductase" evidence="2">
    <location>
        <begin position="17"/>
        <end position="271"/>
    </location>
</feature>
<dbReference type="EMBL" id="JACCBU010000001">
    <property type="protein sequence ID" value="NYE70475.1"/>
    <property type="molecule type" value="Genomic_DNA"/>
</dbReference>
<keyword evidence="1" id="KW-0560">Oxidoreductase</keyword>
<dbReference type="GO" id="GO:0005737">
    <property type="term" value="C:cytoplasm"/>
    <property type="evidence" value="ECO:0007669"/>
    <property type="project" value="TreeGrafter"/>
</dbReference>
<accession>A0A7Y9I555</accession>
<dbReference type="GO" id="GO:0016491">
    <property type="term" value="F:oxidoreductase activity"/>
    <property type="evidence" value="ECO:0007669"/>
    <property type="project" value="UniProtKB-KW"/>
</dbReference>
<gene>
    <name evidence="3" type="ORF">BKA15_001804</name>
</gene>
<dbReference type="PANTHER" id="PTHR43625:SF40">
    <property type="entry name" value="ALDO-KETO REDUCTASE YAKC [NADP(+)]"/>
    <property type="match status" value="1"/>
</dbReference>
<keyword evidence="4" id="KW-1185">Reference proteome</keyword>